<feature type="transmembrane region" description="Helical" evidence="1">
    <location>
        <begin position="75"/>
        <end position="92"/>
    </location>
</feature>
<feature type="transmembrane region" description="Helical" evidence="1">
    <location>
        <begin position="136"/>
        <end position="159"/>
    </location>
</feature>
<comment type="caution">
    <text evidence="2">The sequence shown here is derived from an EMBL/GenBank/DDBJ whole genome shotgun (WGS) entry which is preliminary data.</text>
</comment>
<sequence length="190" mass="19651">MTSGIVTHQVLFALGVGVLTFVSTNIDCAVVLIPSLWVGDGRRRGRYIAGCGIGNCAVLAAAALAAAGLTRLPGAWTAWLGVVPILMGLLSIRRNSPDPAQPQLIPSAATGLIVTSALGVDNVLVLAPVIRAFGRLGGVVVLVHLLLFPTALALVARARPGRLGHWHRPRAAGYLTIAVGALLLGRQLIL</sequence>
<reference evidence="2 3" key="1">
    <citation type="submission" date="2018-10" db="EMBL/GenBank/DDBJ databases">
        <title>Isolation from cow dung.</title>
        <authorList>
            <person name="Ling L."/>
        </authorList>
    </citation>
    <scope>NUCLEOTIDE SEQUENCE [LARGE SCALE GENOMIC DNA]</scope>
    <source>
        <strain evidence="2 3">NEAU-LL90</strain>
    </source>
</reference>
<dbReference type="Proteomes" id="UP000279275">
    <property type="component" value="Unassembled WGS sequence"/>
</dbReference>
<feature type="transmembrane region" description="Helical" evidence="1">
    <location>
        <begin position="104"/>
        <end position="130"/>
    </location>
</feature>
<evidence type="ECO:0008006" key="4">
    <source>
        <dbReference type="Google" id="ProtNLM"/>
    </source>
</evidence>
<name>A0A3M2KRN8_9NOCA</name>
<organism evidence="2 3">
    <name type="scientific">Nocardia stercoris</name>
    <dbReference type="NCBI Taxonomy" id="2483361"/>
    <lineage>
        <taxon>Bacteria</taxon>
        <taxon>Bacillati</taxon>
        <taxon>Actinomycetota</taxon>
        <taxon>Actinomycetes</taxon>
        <taxon>Mycobacteriales</taxon>
        <taxon>Nocardiaceae</taxon>
        <taxon>Nocardia</taxon>
    </lineage>
</organism>
<protein>
    <recommendedName>
        <fullName evidence="4">Permease</fullName>
    </recommendedName>
</protein>
<gene>
    <name evidence="2" type="ORF">EBN03_33025</name>
</gene>
<evidence type="ECO:0000313" key="3">
    <source>
        <dbReference type="Proteomes" id="UP000279275"/>
    </source>
</evidence>
<feature type="transmembrane region" description="Helical" evidence="1">
    <location>
        <begin position="12"/>
        <end position="35"/>
    </location>
</feature>
<keyword evidence="1" id="KW-1133">Transmembrane helix</keyword>
<feature type="transmembrane region" description="Helical" evidence="1">
    <location>
        <begin position="47"/>
        <end position="69"/>
    </location>
</feature>
<dbReference type="RefSeq" id="WP_122192101.1">
    <property type="nucleotide sequence ID" value="NZ_RFFH01000032.1"/>
</dbReference>
<keyword evidence="1" id="KW-0472">Membrane</keyword>
<evidence type="ECO:0000313" key="2">
    <source>
        <dbReference type="EMBL" id="RMI27741.1"/>
    </source>
</evidence>
<keyword evidence="1" id="KW-0812">Transmembrane</keyword>
<proteinExistence type="predicted"/>
<dbReference type="EMBL" id="RFFH01000032">
    <property type="protein sequence ID" value="RMI27741.1"/>
    <property type="molecule type" value="Genomic_DNA"/>
</dbReference>
<dbReference type="AlphaFoldDB" id="A0A3M2KRN8"/>
<accession>A0A3M2KRN8</accession>
<feature type="transmembrane region" description="Helical" evidence="1">
    <location>
        <begin position="171"/>
        <end position="189"/>
    </location>
</feature>
<dbReference type="OrthoDB" id="7995400at2"/>
<evidence type="ECO:0000256" key="1">
    <source>
        <dbReference type="SAM" id="Phobius"/>
    </source>
</evidence>
<keyword evidence="3" id="KW-1185">Reference proteome</keyword>